<keyword evidence="17" id="KW-0998">Cell outer membrane</keyword>
<keyword evidence="8" id="KW-1134">Transmembrane beta strand</keyword>
<evidence type="ECO:0000256" key="8">
    <source>
        <dbReference type="ARBA" id="ARBA00022452"/>
    </source>
</evidence>
<evidence type="ECO:0000256" key="3">
    <source>
        <dbReference type="ARBA" id="ARBA00004571"/>
    </source>
</evidence>
<dbReference type="SUPFAM" id="SSF56931">
    <property type="entry name" value="Outer membrane phospholipase A (OMPLA)"/>
    <property type="match status" value="1"/>
</dbReference>
<dbReference type="Gene3D" id="2.40.230.10">
    <property type="entry name" value="Phospholipase A1"/>
    <property type="match status" value="1"/>
</dbReference>
<dbReference type="InterPro" id="IPR003187">
    <property type="entry name" value="PLipase_A1"/>
</dbReference>
<dbReference type="GO" id="GO:0008970">
    <property type="term" value="F:phospholipase A1 activity"/>
    <property type="evidence" value="ECO:0007669"/>
    <property type="project" value="UniProtKB-EC"/>
</dbReference>
<evidence type="ECO:0000256" key="20">
    <source>
        <dbReference type="PIRSR" id="PIRSR603187-2"/>
    </source>
</evidence>
<feature type="signal peptide" evidence="21">
    <location>
        <begin position="1"/>
        <end position="25"/>
    </location>
</feature>
<keyword evidence="14" id="KW-0442">Lipid degradation</keyword>
<evidence type="ECO:0000256" key="2">
    <source>
        <dbReference type="ARBA" id="ARBA00001604"/>
    </source>
</evidence>
<dbReference type="GO" id="GO:0009279">
    <property type="term" value="C:cell outer membrane"/>
    <property type="evidence" value="ECO:0007669"/>
    <property type="project" value="UniProtKB-SubCell"/>
</dbReference>
<comment type="cofactor">
    <cofactor evidence="20">
        <name>Ca(2+)</name>
        <dbReference type="ChEBI" id="CHEBI:29108"/>
    </cofactor>
    <text evidence="20">Binds 1 Ca(2+) ion per monomer.</text>
</comment>
<comment type="catalytic activity">
    <reaction evidence="1">
        <text>a 1,2-diacyl-sn-glycero-3-phosphocholine + H2O = a 2-acyl-sn-glycero-3-phosphocholine + a fatty acid + H(+)</text>
        <dbReference type="Rhea" id="RHEA:18689"/>
        <dbReference type="ChEBI" id="CHEBI:15377"/>
        <dbReference type="ChEBI" id="CHEBI:15378"/>
        <dbReference type="ChEBI" id="CHEBI:28868"/>
        <dbReference type="ChEBI" id="CHEBI:57643"/>
        <dbReference type="ChEBI" id="CHEBI:57875"/>
        <dbReference type="EC" id="3.1.1.32"/>
    </reaction>
</comment>
<dbReference type="AlphaFoldDB" id="A0A1Y6CLA7"/>
<comment type="subcellular location">
    <subcellularLocation>
        <location evidence="3">Cell outer membrane</location>
        <topology evidence="3">Multi-pass membrane protein</topology>
    </subcellularLocation>
</comment>
<evidence type="ECO:0000256" key="13">
    <source>
        <dbReference type="ARBA" id="ARBA00022837"/>
    </source>
</evidence>
<dbReference type="RefSeq" id="WP_132324555.1">
    <property type="nucleotide sequence ID" value="NZ_FWZT01000028.1"/>
</dbReference>
<comment type="subunit">
    <text evidence="5">Homodimer; dimerization is reversible, and the dimeric form is the active one.</text>
</comment>
<feature type="active site" description="Nucleophile" evidence="19">
    <location>
        <position position="139"/>
    </location>
</feature>
<evidence type="ECO:0000256" key="16">
    <source>
        <dbReference type="ARBA" id="ARBA00023136"/>
    </source>
</evidence>
<evidence type="ECO:0000256" key="5">
    <source>
        <dbReference type="ARBA" id="ARBA00011702"/>
    </source>
</evidence>
<keyword evidence="12" id="KW-0378">Hydrolase</keyword>
<evidence type="ECO:0000256" key="12">
    <source>
        <dbReference type="ARBA" id="ARBA00022801"/>
    </source>
</evidence>
<dbReference type="STRING" id="1513793.SAMN06296036_12814"/>
<evidence type="ECO:0000256" key="10">
    <source>
        <dbReference type="ARBA" id="ARBA00022723"/>
    </source>
</evidence>
<dbReference type="EMBL" id="FWZT01000028">
    <property type="protein sequence ID" value="SMF73911.1"/>
    <property type="molecule type" value="Genomic_DNA"/>
</dbReference>
<sequence length="278" mass="32304">MTPNSSRRLLIWILFLNLSPSKAWAVQGMNTQKNRVDDTEDLIINQMREEQAENIYRLRDVYMLGGNPNTKVQLSAKFKLLKSQPLYFGYTQKMFWDLLRKDSNPFRDITYNPEIFYTQEMTASDSSLKFLSVGLDHRSNGKAEEESRAYNAAFVQGDGRWKIADIPGTWSLRLQNVFSVDKTNPDIREHIGFWEARVSVADLFGDRLAYKVEAYLNVFAGGPYGVDLSQGGQELGFKFRTRIFGFFPYLMFQVYYGHKESLLEYQDYTKAYRFGILL</sequence>
<evidence type="ECO:0000256" key="17">
    <source>
        <dbReference type="ARBA" id="ARBA00023237"/>
    </source>
</evidence>
<evidence type="ECO:0000256" key="18">
    <source>
        <dbReference type="ARBA" id="ARBA00032375"/>
    </source>
</evidence>
<evidence type="ECO:0000256" key="6">
    <source>
        <dbReference type="ARBA" id="ARBA00013179"/>
    </source>
</evidence>
<comment type="similarity">
    <text evidence="4">Belongs to the phospholipase A1 family.</text>
</comment>
<keyword evidence="13 20" id="KW-0106">Calcium</keyword>
<keyword evidence="16" id="KW-0472">Membrane</keyword>
<dbReference type="PANTHER" id="PTHR40457">
    <property type="entry name" value="PHOSPHOLIPASE A1"/>
    <property type="match status" value="1"/>
</dbReference>
<dbReference type="InterPro" id="IPR036541">
    <property type="entry name" value="PLipase_A1_sf"/>
</dbReference>
<evidence type="ECO:0000313" key="22">
    <source>
        <dbReference type="EMBL" id="SMF73911.1"/>
    </source>
</evidence>
<dbReference type="GO" id="GO:0016042">
    <property type="term" value="P:lipid catabolic process"/>
    <property type="evidence" value="ECO:0007669"/>
    <property type="project" value="UniProtKB-KW"/>
</dbReference>
<dbReference type="EC" id="3.1.1.4" evidence="7"/>
<dbReference type="GO" id="GO:0004623">
    <property type="term" value="F:phospholipase A2 activity"/>
    <property type="evidence" value="ECO:0007669"/>
    <property type="project" value="UniProtKB-EC"/>
</dbReference>
<keyword evidence="11 21" id="KW-0732">Signal</keyword>
<name>A0A1Y6CLA7_9BACT</name>
<evidence type="ECO:0000256" key="7">
    <source>
        <dbReference type="ARBA" id="ARBA00013278"/>
    </source>
</evidence>
<evidence type="ECO:0000313" key="23">
    <source>
        <dbReference type="Proteomes" id="UP000192907"/>
    </source>
</evidence>
<dbReference type="Proteomes" id="UP000192907">
    <property type="component" value="Unassembled WGS sequence"/>
</dbReference>
<dbReference type="Pfam" id="PF02253">
    <property type="entry name" value="PLA1"/>
    <property type="match status" value="1"/>
</dbReference>
<keyword evidence="15" id="KW-0443">Lipid metabolism</keyword>
<organism evidence="22 23">
    <name type="scientific">Pseudobacteriovorax antillogorgiicola</name>
    <dbReference type="NCBI Taxonomy" id="1513793"/>
    <lineage>
        <taxon>Bacteria</taxon>
        <taxon>Pseudomonadati</taxon>
        <taxon>Bdellovibrionota</taxon>
        <taxon>Oligoflexia</taxon>
        <taxon>Oligoflexales</taxon>
        <taxon>Pseudobacteriovoracaceae</taxon>
        <taxon>Pseudobacteriovorax</taxon>
    </lineage>
</organism>
<evidence type="ECO:0000256" key="21">
    <source>
        <dbReference type="SAM" id="SignalP"/>
    </source>
</evidence>
<evidence type="ECO:0000256" key="9">
    <source>
        <dbReference type="ARBA" id="ARBA00022692"/>
    </source>
</evidence>
<comment type="catalytic activity">
    <reaction evidence="2">
        <text>a 1,2-diacyl-sn-glycero-3-phosphocholine + H2O = a 1-acyl-sn-glycero-3-phosphocholine + a fatty acid + H(+)</text>
        <dbReference type="Rhea" id="RHEA:15801"/>
        <dbReference type="ChEBI" id="CHEBI:15377"/>
        <dbReference type="ChEBI" id="CHEBI:15378"/>
        <dbReference type="ChEBI" id="CHEBI:28868"/>
        <dbReference type="ChEBI" id="CHEBI:57643"/>
        <dbReference type="ChEBI" id="CHEBI:58168"/>
        <dbReference type="EC" id="3.1.1.4"/>
    </reaction>
</comment>
<feature type="binding site" description="in dimeric form" evidence="20">
    <location>
        <position position="103"/>
    </location>
    <ligand>
        <name>Ca(2+)</name>
        <dbReference type="ChEBI" id="CHEBI:29108"/>
        <label>1</label>
    </ligand>
</feature>
<feature type="binding site" description="in dimeric form" evidence="20">
    <location>
        <position position="147"/>
    </location>
    <ligand>
        <name>Ca(2+)</name>
        <dbReference type="ChEBI" id="CHEBI:29108"/>
        <label>1</label>
    </ligand>
</feature>
<evidence type="ECO:0000256" key="1">
    <source>
        <dbReference type="ARBA" id="ARBA00000111"/>
    </source>
</evidence>
<dbReference type="PANTHER" id="PTHR40457:SF1">
    <property type="entry name" value="PHOSPHOLIPASE A1"/>
    <property type="match status" value="1"/>
</dbReference>
<reference evidence="23" key="1">
    <citation type="submission" date="2017-04" db="EMBL/GenBank/DDBJ databases">
        <authorList>
            <person name="Varghese N."/>
            <person name="Submissions S."/>
        </authorList>
    </citation>
    <scope>NUCLEOTIDE SEQUENCE [LARGE SCALE GENOMIC DNA]</scope>
    <source>
        <strain evidence="23">RKEM611</strain>
    </source>
</reference>
<keyword evidence="9" id="KW-0812">Transmembrane</keyword>
<protein>
    <recommendedName>
        <fullName evidence="18">Phosphatidylcholine 1-acylhydrolase</fullName>
        <ecNumber evidence="6">3.1.1.32</ecNumber>
        <ecNumber evidence="7">3.1.1.4</ecNumber>
    </recommendedName>
</protein>
<keyword evidence="23" id="KW-1185">Reference proteome</keyword>
<dbReference type="EC" id="3.1.1.32" evidence="6"/>
<evidence type="ECO:0000256" key="11">
    <source>
        <dbReference type="ARBA" id="ARBA00022729"/>
    </source>
</evidence>
<feature type="active site" description="Proton acceptor" evidence="19">
    <location>
        <position position="137"/>
    </location>
</feature>
<accession>A0A1Y6CLA7</accession>
<feature type="chain" id="PRO_5039903082" description="Phosphatidylcholine 1-acylhydrolase" evidence="21">
    <location>
        <begin position="26"/>
        <end position="278"/>
    </location>
</feature>
<evidence type="ECO:0000256" key="15">
    <source>
        <dbReference type="ARBA" id="ARBA00023098"/>
    </source>
</evidence>
<dbReference type="OrthoDB" id="188433at2"/>
<gene>
    <name evidence="22" type="ORF">SAMN06296036_12814</name>
</gene>
<keyword evidence="10 20" id="KW-0479">Metal-binding</keyword>
<evidence type="ECO:0000256" key="19">
    <source>
        <dbReference type="PIRSR" id="PIRSR603187-1"/>
    </source>
</evidence>
<proteinExistence type="inferred from homology"/>
<dbReference type="GO" id="GO:0046872">
    <property type="term" value="F:metal ion binding"/>
    <property type="evidence" value="ECO:0007669"/>
    <property type="project" value="UniProtKB-KW"/>
</dbReference>
<evidence type="ECO:0000256" key="4">
    <source>
        <dbReference type="ARBA" id="ARBA00010525"/>
    </source>
</evidence>
<evidence type="ECO:0000256" key="14">
    <source>
        <dbReference type="ARBA" id="ARBA00022963"/>
    </source>
</evidence>